<evidence type="ECO:0000256" key="5">
    <source>
        <dbReference type="ARBA" id="ARBA00023002"/>
    </source>
</evidence>
<evidence type="ECO:0000313" key="9">
    <source>
        <dbReference type="EMBL" id="KAK7037782.1"/>
    </source>
</evidence>
<evidence type="ECO:0000256" key="4">
    <source>
        <dbReference type="ARBA" id="ARBA00022723"/>
    </source>
</evidence>
<dbReference type="PANTHER" id="PTHR46300:SF7">
    <property type="entry name" value="P450, PUTATIVE (EUROFUNG)-RELATED"/>
    <property type="match status" value="1"/>
</dbReference>
<feature type="signal peptide" evidence="8">
    <location>
        <begin position="1"/>
        <end position="21"/>
    </location>
</feature>
<evidence type="ECO:0000256" key="1">
    <source>
        <dbReference type="ARBA" id="ARBA00001971"/>
    </source>
</evidence>
<accession>A0AAW0CDH9</accession>
<evidence type="ECO:0000256" key="8">
    <source>
        <dbReference type="SAM" id="SignalP"/>
    </source>
</evidence>
<dbReference type="InterPro" id="IPR001128">
    <property type="entry name" value="Cyt_P450"/>
</dbReference>
<dbReference type="PANTHER" id="PTHR46300">
    <property type="entry name" value="P450, PUTATIVE (EUROFUNG)-RELATED-RELATED"/>
    <property type="match status" value="1"/>
</dbReference>
<evidence type="ECO:0000256" key="7">
    <source>
        <dbReference type="ARBA" id="ARBA00023033"/>
    </source>
</evidence>
<comment type="similarity">
    <text evidence="2">Belongs to the cytochrome P450 family.</text>
</comment>
<evidence type="ECO:0000256" key="2">
    <source>
        <dbReference type="ARBA" id="ARBA00010617"/>
    </source>
</evidence>
<keyword evidence="3" id="KW-0349">Heme</keyword>
<feature type="chain" id="PRO_5043586735" description="Cytochrome P450" evidence="8">
    <location>
        <begin position="22"/>
        <end position="174"/>
    </location>
</feature>
<proteinExistence type="inferred from homology"/>
<keyword evidence="10" id="KW-1185">Reference proteome</keyword>
<evidence type="ECO:0008006" key="11">
    <source>
        <dbReference type="Google" id="ProtNLM"/>
    </source>
</evidence>
<dbReference type="AlphaFoldDB" id="A0AAW0CDH9"/>
<dbReference type="InterPro" id="IPR036396">
    <property type="entry name" value="Cyt_P450_sf"/>
</dbReference>
<dbReference type="EMBL" id="JAYKXP010000044">
    <property type="protein sequence ID" value="KAK7037782.1"/>
    <property type="molecule type" value="Genomic_DNA"/>
</dbReference>
<keyword evidence="4" id="KW-0479">Metal-binding</keyword>
<organism evidence="9 10">
    <name type="scientific">Paramarasmius palmivorus</name>
    <dbReference type="NCBI Taxonomy" id="297713"/>
    <lineage>
        <taxon>Eukaryota</taxon>
        <taxon>Fungi</taxon>
        <taxon>Dikarya</taxon>
        <taxon>Basidiomycota</taxon>
        <taxon>Agaricomycotina</taxon>
        <taxon>Agaricomycetes</taxon>
        <taxon>Agaricomycetidae</taxon>
        <taxon>Agaricales</taxon>
        <taxon>Marasmiineae</taxon>
        <taxon>Marasmiaceae</taxon>
        <taxon>Paramarasmius</taxon>
    </lineage>
</organism>
<comment type="caution">
    <text evidence="9">The sequence shown here is derived from an EMBL/GenBank/DDBJ whole genome shotgun (WGS) entry which is preliminary data.</text>
</comment>
<dbReference type="Pfam" id="PF00067">
    <property type="entry name" value="p450"/>
    <property type="match status" value="1"/>
</dbReference>
<keyword evidence="5" id="KW-0560">Oxidoreductase</keyword>
<dbReference type="Gene3D" id="1.10.630.10">
    <property type="entry name" value="Cytochrome P450"/>
    <property type="match status" value="1"/>
</dbReference>
<keyword evidence="8" id="KW-0732">Signal</keyword>
<name>A0AAW0CDH9_9AGAR</name>
<dbReference type="InterPro" id="IPR050364">
    <property type="entry name" value="Cytochrome_P450_fung"/>
</dbReference>
<keyword evidence="7" id="KW-0503">Monooxygenase</keyword>
<dbReference type="GO" id="GO:0020037">
    <property type="term" value="F:heme binding"/>
    <property type="evidence" value="ECO:0007669"/>
    <property type="project" value="InterPro"/>
</dbReference>
<evidence type="ECO:0000313" key="10">
    <source>
        <dbReference type="Proteomes" id="UP001383192"/>
    </source>
</evidence>
<dbReference type="SUPFAM" id="SSF48264">
    <property type="entry name" value="Cytochrome P450"/>
    <property type="match status" value="1"/>
</dbReference>
<dbReference type="GO" id="GO:0016705">
    <property type="term" value="F:oxidoreductase activity, acting on paired donors, with incorporation or reduction of molecular oxygen"/>
    <property type="evidence" value="ECO:0007669"/>
    <property type="project" value="InterPro"/>
</dbReference>
<evidence type="ECO:0000256" key="6">
    <source>
        <dbReference type="ARBA" id="ARBA00023004"/>
    </source>
</evidence>
<dbReference type="Proteomes" id="UP001383192">
    <property type="component" value="Unassembled WGS sequence"/>
</dbReference>
<dbReference type="GO" id="GO:0004497">
    <property type="term" value="F:monooxygenase activity"/>
    <property type="evidence" value="ECO:0007669"/>
    <property type="project" value="UniProtKB-KW"/>
</dbReference>
<comment type="cofactor">
    <cofactor evidence="1">
        <name>heme</name>
        <dbReference type="ChEBI" id="CHEBI:30413"/>
    </cofactor>
</comment>
<evidence type="ECO:0000256" key="3">
    <source>
        <dbReference type="ARBA" id="ARBA00022617"/>
    </source>
</evidence>
<gene>
    <name evidence="9" type="ORF">VNI00_010743</name>
</gene>
<keyword evidence="6" id="KW-0408">Iron</keyword>
<protein>
    <recommendedName>
        <fullName evidence="11">Cytochrome P450</fullName>
    </recommendedName>
</protein>
<dbReference type="GO" id="GO:0005506">
    <property type="term" value="F:iron ion binding"/>
    <property type="evidence" value="ECO:0007669"/>
    <property type="project" value="InterPro"/>
</dbReference>
<reference evidence="9 10" key="1">
    <citation type="submission" date="2024-01" db="EMBL/GenBank/DDBJ databases">
        <title>A draft genome for a cacao thread blight-causing isolate of Paramarasmius palmivorus.</title>
        <authorList>
            <person name="Baruah I.K."/>
            <person name="Bukari Y."/>
            <person name="Amoako-Attah I."/>
            <person name="Meinhardt L.W."/>
            <person name="Bailey B.A."/>
            <person name="Cohen S.P."/>
        </authorList>
    </citation>
    <scope>NUCLEOTIDE SEQUENCE [LARGE SCALE GENOMIC DNA]</scope>
    <source>
        <strain evidence="9 10">GH-12</strain>
    </source>
</reference>
<sequence>MPTNFILQVSLLILGITLVSALLKRFLSRHPDAKYPPGPRGRLFVGNLLDIPNKKPWLAYTGWAKTYGDVMHLQVLNDHVIVLSSAAAASDLLEKRSRIYSGRPYRVISAAAGWDFLLSLQDYSDTWRKNRKVYQQTFRPDAVTKLLPAIHDSIGSFLKNLFESPRQFISHIDA</sequence>